<sequence length="88" mass="9671">MGCKARLNHAQDHSALSDAAANDVETIRDPCPLAEAHRLKITYYSSFRLHTSMFSSPDDVIARAAMSGLKNATSKKVLIVLDLFHLTD</sequence>
<name>A0A8X6L5I0_TRICU</name>
<accession>A0A8X6L5I0</accession>
<reference evidence="1" key="1">
    <citation type="submission" date="2020-07" db="EMBL/GenBank/DDBJ databases">
        <title>Multicomponent nature underlies the extraordinary mechanical properties of spider dragline silk.</title>
        <authorList>
            <person name="Kono N."/>
            <person name="Nakamura H."/>
            <person name="Mori M."/>
            <person name="Yoshida Y."/>
            <person name="Ohtoshi R."/>
            <person name="Malay A.D."/>
            <person name="Moran D.A.P."/>
            <person name="Tomita M."/>
            <person name="Numata K."/>
            <person name="Arakawa K."/>
        </authorList>
    </citation>
    <scope>NUCLEOTIDE SEQUENCE</scope>
</reference>
<gene>
    <name evidence="1" type="ORF">TNCT_166541</name>
</gene>
<evidence type="ECO:0000313" key="2">
    <source>
        <dbReference type="Proteomes" id="UP000887116"/>
    </source>
</evidence>
<dbReference type="AlphaFoldDB" id="A0A8X6L5I0"/>
<dbReference type="Proteomes" id="UP000887116">
    <property type="component" value="Unassembled WGS sequence"/>
</dbReference>
<comment type="caution">
    <text evidence="1">The sequence shown here is derived from an EMBL/GenBank/DDBJ whole genome shotgun (WGS) entry which is preliminary data.</text>
</comment>
<protein>
    <submittedName>
        <fullName evidence="1">Uncharacterized protein</fullName>
    </submittedName>
</protein>
<organism evidence="1 2">
    <name type="scientific">Trichonephila clavata</name>
    <name type="common">Joro spider</name>
    <name type="synonym">Nephila clavata</name>
    <dbReference type="NCBI Taxonomy" id="2740835"/>
    <lineage>
        <taxon>Eukaryota</taxon>
        <taxon>Metazoa</taxon>
        <taxon>Ecdysozoa</taxon>
        <taxon>Arthropoda</taxon>
        <taxon>Chelicerata</taxon>
        <taxon>Arachnida</taxon>
        <taxon>Araneae</taxon>
        <taxon>Araneomorphae</taxon>
        <taxon>Entelegynae</taxon>
        <taxon>Araneoidea</taxon>
        <taxon>Nephilidae</taxon>
        <taxon>Trichonephila</taxon>
    </lineage>
</organism>
<keyword evidence="2" id="KW-1185">Reference proteome</keyword>
<evidence type="ECO:0000313" key="1">
    <source>
        <dbReference type="EMBL" id="GFQ98480.1"/>
    </source>
</evidence>
<proteinExistence type="predicted"/>
<dbReference type="EMBL" id="BMAO01034731">
    <property type="protein sequence ID" value="GFQ98480.1"/>
    <property type="molecule type" value="Genomic_DNA"/>
</dbReference>